<proteinExistence type="predicted"/>
<dbReference type="Proteomes" id="UP001144323">
    <property type="component" value="Unassembled WGS sequence"/>
</dbReference>
<evidence type="ECO:0000313" key="3">
    <source>
        <dbReference type="Proteomes" id="UP001144323"/>
    </source>
</evidence>
<gene>
    <name evidence="2" type="ORF">LMG27198_21480</name>
</gene>
<organism evidence="2 3">
    <name type="scientific">Methylocystis echinoides</name>
    <dbReference type="NCBI Taxonomy" id="29468"/>
    <lineage>
        <taxon>Bacteria</taxon>
        <taxon>Pseudomonadati</taxon>
        <taxon>Pseudomonadota</taxon>
        <taxon>Alphaproteobacteria</taxon>
        <taxon>Hyphomicrobiales</taxon>
        <taxon>Methylocystaceae</taxon>
        <taxon>Methylocystis</taxon>
    </lineage>
</organism>
<keyword evidence="3" id="KW-1185">Reference proteome</keyword>
<dbReference type="Pfam" id="PF03235">
    <property type="entry name" value="GmrSD_N"/>
    <property type="match status" value="1"/>
</dbReference>
<dbReference type="EMBL" id="BSEC01000001">
    <property type="protein sequence ID" value="GLI93156.1"/>
    <property type="molecule type" value="Genomic_DNA"/>
</dbReference>
<evidence type="ECO:0000313" key="2">
    <source>
        <dbReference type="EMBL" id="GLI93156.1"/>
    </source>
</evidence>
<comment type="caution">
    <text evidence="2">The sequence shown here is derived from an EMBL/GenBank/DDBJ whole genome shotgun (WGS) entry which is preliminary data.</text>
</comment>
<accession>A0A9W6LS75</accession>
<dbReference type="PANTHER" id="PTHR37292:SF2">
    <property type="entry name" value="DUF262 DOMAIN-CONTAINING PROTEIN"/>
    <property type="match status" value="1"/>
</dbReference>
<evidence type="ECO:0000259" key="1">
    <source>
        <dbReference type="Pfam" id="PF03235"/>
    </source>
</evidence>
<protein>
    <recommendedName>
        <fullName evidence="1">GmrSD restriction endonucleases N-terminal domain-containing protein</fullName>
    </recommendedName>
</protein>
<dbReference type="InterPro" id="IPR004919">
    <property type="entry name" value="GmrSD_N"/>
</dbReference>
<sequence>MDDLLKKAHDGLLQLPEFQRGWVWDEEGLKGLLTSISRSFPVGAIMTLQTGGEVRFKPRLVEGVPEKNAGVAPEALILDGQQRITSLYQTTMRREVVETINSKKQRIKRFFYIDMAKALDESVDRAEAIIGVPENRKETRNFGREIVRDLSTAEQEYAQCMFPTNRIFDPDSWQMGFYNFWRHDAGPKMDFWFRFLNEILGAFRQYQMPVIQLGNKTSREAVCLVFEKVNTGGKKLDAFELLTAIYAGEENGFELRKKWAECAKRLSGSLALKDHPLTRLQPTEFFQALALLHTLDRRRAILAVNAHAESPPVSCTRETVLSIPLAAYKKHAARLEEGFRKAGNFLFNQHIYWFKDVPYQSQIVPLAAMLAELGDKWDYDAVRSKLAKWYWCGVFGELYGGAIETRFAKDLTDVLAWIEGGPEPATVKDAAFRAERLDTMTSRLSAAYKGVHALLMKEGARDFRSGQSFNQTSYFDEAVDIHHIFPRAWCVKAALQLKEYDTVVNKTPLSYKTNRVIGGEAPSLYLAKLSKEGGVSDAAIDSHLQSHLIDPAVLRSDDFNAFISARREALLALIARAMDKPVYRGEATDEPEGEIPLEEIEAIELA</sequence>
<feature type="domain" description="GmrSD restriction endonucleases N-terminal" evidence="1">
    <location>
        <begin position="3"/>
        <end position="246"/>
    </location>
</feature>
<reference evidence="2" key="1">
    <citation type="journal article" date="2023" name="Int. J. Syst. Evol. Microbiol.">
        <title>Methylocystis iwaonis sp. nov., a type II methane-oxidizing bacterium from surface soil of a rice paddy field in Japan, and emended description of the genus Methylocystis (ex Whittenbury et al. 1970) Bowman et al. 1993.</title>
        <authorList>
            <person name="Kaise H."/>
            <person name="Sawadogo J.B."/>
            <person name="Alam M.S."/>
            <person name="Ueno C."/>
            <person name="Dianou D."/>
            <person name="Shinjo R."/>
            <person name="Asakawa S."/>
        </authorList>
    </citation>
    <scope>NUCLEOTIDE SEQUENCE</scope>
    <source>
        <strain evidence="2">LMG27198</strain>
    </source>
</reference>
<name>A0A9W6LS75_9HYPH</name>
<dbReference type="PANTHER" id="PTHR37292">
    <property type="entry name" value="VNG6097C"/>
    <property type="match status" value="1"/>
</dbReference>
<dbReference type="AlphaFoldDB" id="A0A9W6LS75"/>